<sequence>MDETTCLWYMVPSPLYAKEKPYHIFEPLPPGFKAGNLAFEPGPPQNITNARGRIAEYTLQENGFAFGTRSLPDHVNWDNEAEISAKYIPDVKEFLSEMLSPHLRKAGSKNVLQDPSGDRMVKISPAFIVHVDQSPAGVLDRIRRLYGRLADELIQGRRVQVFTVWRPLVDVVEDLPLALCDGRTVRQTDLVEVEFVNSDCVRRSYMVQHSKDFQFHYLGRMTKNEVCVFKVFDSADVDCKWVPHAAFEHTNLPGGLSPRESIEVRLLVLSPEIG</sequence>
<dbReference type="NCBIfam" id="NF041278">
    <property type="entry name" value="CmcJ_NvfI_EfuI"/>
    <property type="match status" value="1"/>
</dbReference>
<proteinExistence type="inferred from homology"/>
<organism evidence="2 3">
    <name type="scientific">Bombardia bombarda</name>
    <dbReference type="NCBI Taxonomy" id="252184"/>
    <lineage>
        <taxon>Eukaryota</taxon>
        <taxon>Fungi</taxon>
        <taxon>Dikarya</taxon>
        <taxon>Ascomycota</taxon>
        <taxon>Pezizomycotina</taxon>
        <taxon>Sordariomycetes</taxon>
        <taxon>Sordariomycetidae</taxon>
        <taxon>Sordariales</taxon>
        <taxon>Lasiosphaeriaceae</taxon>
        <taxon>Bombardia</taxon>
    </lineage>
</organism>
<evidence type="ECO:0000313" key="3">
    <source>
        <dbReference type="Proteomes" id="UP001174934"/>
    </source>
</evidence>
<dbReference type="Proteomes" id="UP001174934">
    <property type="component" value="Unassembled WGS sequence"/>
</dbReference>
<name>A0AA39WAC9_9PEZI</name>
<protein>
    <submittedName>
        <fullName evidence="2">Uncharacterized protein</fullName>
    </submittedName>
</protein>
<dbReference type="InterPro" id="IPR044053">
    <property type="entry name" value="AsaB-like"/>
</dbReference>
<dbReference type="EMBL" id="JAULSR010000011">
    <property type="protein sequence ID" value="KAK0609958.1"/>
    <property type="molecule type" value="Genomic_DNA"/>
</dbReference>
<comment type="similarity">
    <text evidence="1">Belongs to the asaB hydroxylase/desaturase family.</text>
</comment>
<accession>A0AA39WAC9</accession>
<dbReference type="GO" id="GO:0016491">
    <property type="term" value="F:oxidoreductase activity"/>
    <property type="evidence" value="ECO:0007669"/>
    <property type="project" value="InterPro"/>
</dbReference>
<gene>
    <name evidence="2" type="ORF">B0T17DRAFT_621249</name>
</gene>
<dbReference type="AlphaFoldDB" id="A0AA39WAC9"/>
<evidence type="ECO:0000313" key="2">
    <source>
        <dbReference type="EMBL" id="KAK0609958.1"/>
    </source>
</evidence>
<evidence type="ECO:0000256" key="1">
    <source>
        <dbReference type="ARBA" id="ARBA00023604"/>
    </source>
</evidence>
<dbReference type="PANTHER" id="PTHR34598">
    <property type="entry name" value="BLL6449 PROTEIN"/>
    <property type="match status" value="1"/>
</dbReference>
<dbReference type="PANTHER" id="PTHR34598:SF3">
    <property type="entry name" value="OXIDOREDUCTASE AN1597"/>
    <property type="match status" value="1"/>
</dbReference>
<keyword evidence="3" id="KW-1185">Reference proteome</keyword>
<reference evidence="2" key="1">
    <citation type="submission" date="2023-06" db="EMBL/GenBank/DDBJ databases">
        <title>Genome-scale phylogeny and comparative genomics of the fungal order Sordariales.</title>
        <authorList>
            <consortium name="Lawrence Berkeley National Laboratory"/>
            <person name="Hensen N."/>
            <person name="Bonometti L."/>
            <person name="Westerberg I."/>
            <person name="Brannstrom I.O."/>
            <person name="Guillou S."/>
            <person name="Cros-Aarteil S."/>
            <person name="Calhoun S."/>
            <person name="Haridas S."/>
            <person name="Kuo A."/>
            <person name="Mondo S."/>
            <person name="Pangilinan J."/>
            <person name="Riley R."/>
            <person name="LaButti K."/>
            <person name="Andreopoulos B."/>
            <person name="Lipzen A."/>
            <person name="Chen C."/>
            <person name="Yanf M."/>
            <person name="Daum C."/>
            <person name="Ng V."/>
            <person name="Clum A."/>
            <person name="Steindorff A."/>
            <person name="Ohm R."/>
            <person name="Martin F."/>
            <person name="Silar P."/>
            <person name="Natvig D."/>
            <person name="Lalanne C."/>
            <person name="Gautier V."/>
            <person name="Ament-velasquez S.L."/>
            <person name="Kruys A."/>
            <person name="Hutchinson M.I."/>
            <person name="Powell A.J."/>
            <person name="Barry K."/>
            <person name="Miller A.N."/>
            <person name="Grigoriev I.V."/>
            <person name="Debuchy R."/>
            <person name="Gladieux P."/>
            <person name="Thoren M.H."/>
            <person name="Johannesson H."/>
        </authorList>
    </citation>
    <scope>NUCLEOTIDE SEQUENCE</scope>
    <source>
        <strain evidence="2">SMH3391-2</strain>
    </source>
</reference>
<comment type="caution">
    <text evidence="2">The sequence shown here is derived from an EMBL/GenBank/DDBJ whole genome shotgun (WGS) entry which is preliminary data.</text>
</comment>